<dbReference type="PROSITE" id="PS00146">
    <property type="entry name" value="BETA_LACTAMASE_A"/>
    <property type="match status" value="1"/>
</dbReference>
<accession>A0A1B9P2F9</accession>
<keyword evidence="4 6" id="KW-0378">Hydrolase</keyword>
<dbReference type="EMBL" id="MAJU01000008">
    <property type="protein sequence ID" value="OCH22503.1"/>
    <property type="molecule type" value="Genomic_DNA"/>
</dbReference>
<proteinExistence type="inferred from homology"/>
<dbReference type="Pfam" id="PF13354">
    <property type="entry name" value="Beta-lactamase2"/>
    <property type="match status" value="1"/>
</dbReference>
<comment type="similarity">
    <text evidence="2 6">Belongs to the class-A beta-lactamase family.</text>
</comment>
<dbReference type="Proteomes" id="UP000093523">
    <property type="component" value="Unassembled WGS sequence"/>
</dbReference>
<dbReference type="OrthoDB" id="9784149at2"/>
<evidence type="ECO:0000259" key="8">
    <source>
        <dbReference type="Pfam" id="PF13354"/>
    </source>
</evidence>
<evidence type="ECO:0000256" key="5">
    <source>
        <dbReference type="ARBA" id="ARBA00023251"/>
    </source>
</evidence>
<dbReference type="InterPro" id="IPR023650">
    <property type="entry name" value="Beta-lactam_class-A_AS"/>
</dbReference>
<comment type="caution">
    <text evidence="9">The sequence shown here is derived from an EMBL/GenBank/DDBJ whole genome shotgun (WGS) entry which is preliminary data.</text>
</comment>
<evidence type="ECO:0000256" key="4">
    <source>
        <dbReference type="ARBA" id="ARBA00022801"/>
    </source>
</evidence>
<dbReference type="NCBIfam" id="NF033103">
    <property type="entry name" value="bla_class_A"/>
    <property type="match status" value="1"/>
</dbReference>
<dbReference type="GO" id="GO:0008800">
    <property type="term" value="F:beta-lactamase activity"/>
    <property type="evidence" value="ECO:0007669"/>
    <property type="project" value="UniProtKB-UniRule"/>
</dbReference>
<evidence type="ECO:0000313" key="9">
    <source>
        <dbReference type="EMBL" id="OCH22503.1"/>
    </source>
</evidence>
<sequence length="287" mass="31806">MIRKTVLPLFFILFMLFANTSMAASLNDTIIALEKQTSGDIGVAVLDTKTNQIWSYKGNQRFPMMSTFKTLACAKMLHDADKKIINKKTETAIAQKDLIPWSPITEKYVGKSISTEKACEATMLMSDNTAANIVLQQIGSPSSLTAFLRLMGDSTTQLDRIEPTLNEAKKGDIRDTTTPIAMVNTINKLLLGNTLTTTDKVTLKKWMMDNKVSDPLLRSILPIHWSIADRSGAGGYGSRGITAIIWNEHRLPLIISIYLTQTDLTLAERNDIIVHVGSALFSHFNVK</sequence>
<dbReference type="AlphaFoldDB" id="A0A1B9P2F9"/>
<evidence type="ECO:0000256" key="6">
    <source>
        <dbReference type="RuleBase" id="RU361140"/>
    </source>
</evidence>
<feature type="signal peptide" evidence="7">
    <location>
        <begin position="1"/>
        <end position="23"/>
    </location>
</feature>
<dbReference type="RefSeq" id="WP_065610980.1">
    <property type="nucleotide sequence ID" value="NZ_CAWMPN010000008.1"/>
</dbReference>
<organism evidence="9 10">
    <name type="scientific">Aliivibrio logei</name>
    <name type="common">Vibrio logei</name>
    <dbReference type="NCBI Taxonomy" id="688"/>
    <lineage>
        <taxon>Bacteria</taxon>
        <taxon>Pseudomonadati</taxon>
        <taxon>Pseudomonadota</taxon>
        <taxon>Gammaproteobacteria</taxon>
        <taxon>Vibrionales</taxon>
        <taxon>Vibrionaceae</taxon>
        <taxon>Aliivibrio</taxon>
    </lineage>
</organism>
<comment type="catalytic activity">
    <reaction evidence="1 6">
        <text>a beta-lactam + H2O = a substituted beta-amino acid</text>
        <dbReference type="Rhea" id="RHEA:20401"/>
        <dbReference type="ChEBI" id="CHEBI:15377"/>
        <dbReference type="ChEBI" id="CHEBI:35627"/>
        <dbReference type="ChEBI" id="CHEBI:140347"/>
        <dbReference type="EC" id="3.5.2.6"/>
    </reaction>
</comment>
<dbReference type="PRINTS" id="PR00118">
    <property type="entry name" value="BLACTAMASEA"/>
</dbReference>
<feature type="chain" id="PRO_5008632460" description="Beta-lactamase" evidence="7">
    <location>
        <begin position="24"/>
        <end position="287"/>
    </location>
</feature>
<gene>
    <name evidence="9" type="ORF">A6E04_09355</name>
</gene>
<dbReference type="PANTHER" id="PTHR35333:SF3">
    <property type="entry name" value="BETA-LACTAMASE-TYPE TRANSPEPTIDASE FOLD CONTAINING PROTEIN"/>
    <property type="match status" value="1"/>
</dbReference>
<protein>
    <recommendedName>
        <fullName evidence="3 6">Beta-lactamase</fullName>
        <ecNumber evidence="3 6">3.5.2.6</ecNumber>
    </recommendedName>
</protein>
<dbReference type="EC" id="3.5.2.6" evidence="3 6"/>
<dbReference type="SUPFAM" id="SSF56601">
    <property type="entry name" value="beta-lactamase/transpeptidase-like"/>
    <property type="match status" value="1"/>
</dbReference>
<keyword evidence="7" id="KW-0732">Signal</keyword>
<evidence type="ECO:0000256" key="1">
    <source>
        <dbReference type="ARBA" id="ARBA00001526"/>
    </source>
</evidence>
<keyword evidence="5 6" id="KW-0046">Antibiotic resistance</keyword>
<dbReference type="STRING" id="688.A6E04_09355"/>
<evidence type="ECO:0000256" key="3">
    <source>
        <dbReference type="ARBA" id="ARBA00012865"/>
    </source>
</evidence>
<dbReference type="Gene3D" id="3.40.710.10">
    <property type="entry name" value="DD-peptidase/beta-lactamase superfamily"/>
    <property type="match status" value="1"/>
</dbReference>
<feature type="domain" description="Beta-lactamase class A catalytic" evidence="8">
    <location>
        <begin position="42"/>
        <end position="258"/>
    </location>
</feature>
<dbReference type="InterPro" id="IPR012338">
    <property type="entry name" value="Beta-lactam/transpept-like"/>
</dbReference>
<dbReference type="GO" id="GO:0046677">
    <property type="term" value="P:response to antibiotic"/>
    <property type="evidence" value="ECO:0007669"/>
    <property type="project" value="UniProtKB-UniRule"/>
</dbReference>
<dbReference type="InterPro" id="IPR045155">
    <property type="entry name" value="Beta-lactam_cat"/>
</dbReference>
<reference evidence="9 10" key="1">
    <citation type="submission" date="2016-06" db="EMBL/GenBank/DDBJ databases">
        <authorList>
            <person name="Kjaerup R.B."/>
            <person name="Dalgaard T.S."/>
            <person name="Juul-Madsen H.R."/>
        </authorList>
    </citation>
    <scope>NUCLEOTIDE SEQUENCE [LARGE SCALE GENOMIC DNA]</scope>
    <source>
        <strain evidence="9 10">1S159</strain>
    </source>
</reference>
<evidence type="ECO:0000256" key="2">
    <source>
        <dbReference type="ARBA" id="ARBA00009009"/>
    </source>
</evidence>
<name>A0A1B9P2F9_ALILO</name>
<dbReference type="PANTHER" id="PTHR35333">
    <property type="entry name" value="BETA-LACTAMASE"/>
    <property type="match status" value="1"/>
</dbReference>
<evidence type="ECO:0000313" key="10">
    <source>
        <dbReference type="Proteomes" id="UP000093523"/>
    </source>
</evidence>
<dbReference type="InterPro" id="IPR000871">
    <property type="entry name" value="Beta-lactam_class-A"/>
</dbReference>
<evidence type="ECO:0000256" key="7">
    <source>
        <dbReference type="SAM" id="SignalP"/>
    </source>
</evidence>
<dbReference type="GO" id="GO:0030655">
    <property type="term" value="P:beta-lactam antibiotic catabolic process"/>
    <property type="evidence" value="ECO:0007669"/>
    <property type="project" value="InterPro"/>
</dbReference>